<dbReference type="InterPro" id="IPR011042">
    <property type="entry name" value="6-blade_b-propeller_TolB-like"/>
</dbReference>
<dbReference type="eggNOG" id="ENOG50342C7">
    <property type="taxonomic scope" value="Bacteria"/>
</dbReference>
<dbReference type="AlphaFoldDB" id="A0A1N6G090"/>
<evidence type="ECO:0000313" key="2">
    <source>
        <dbReference type="Proteomes" id="UP000185062"/>
    </source>
</evidence>
<gene>
    <name evidence="1" type="ORF">SAMN02743940_0486</name>
</gene>
<dbReference type="Gene3D" id="2.120.10.30">
    <property type="entry name" value="TolB, C-terminal domain"/>
    <property type="match status" value="1"/>
</dbReference>
<keyword evidence="2" id="KW-1185">Reference proteome</keyword>
<dbReference type="Proteomes" id="UP000185062">
    <property type="component" value="Unassembled WGS sequence"/>
</dbReference>
<name>A0A1N6G090_9PROT</name>
<reference evidence="1 2" key="1">
    <citation type="submission" date="2016-12" db="EMBL/GenBank/DDBJ databases">
        <authorList>
            <person name="Song W.-J."/>
            <person name="Kurnit D.M."/>
        </authorList>
    </citation>
    <scope>NUCLEOTIDE SEQUENCE [LARGE SCALE GENOMIC DNA]</scope>
    <source>
        <strain evidence="1 2">ATCC 49181</strain>
    </source>
</reference>
<proteinExistence type="predicted"/>
<dbReference type="SUPFAM" id="SSF63829">
    <property type="entry name" value="Calcium-dependent phosphotriesterase"/>
    <property type="match status" value="1"/>
</dbReference>
<evidence type="ECO:0000313" key="1">
    <source>
        <dbReference type="EMBL" id="SIO00907.1"/>
    </source>
</evidence>
<sequence>MKFAWCMIVLEVMLSACDDSDGANTTALGNQEVSAQSLCVSNSCGERVELFRVPEAENSLLTMNNRMFISGDFLYELTRDAEAEYRLDVVGGDGSNFFNGLAEYQNYLYVIHAGQIFVSSLDGFIDLQPAFTLEGMILPNGMTATPDGHLYITDGPISVTPQIVRLTIDPANPTRILSQEVWLAEGLFGPNGIDYKRLNGIDTLFISDDGNRSIFRLSIQPDGTPGQLDTLHTRSTFFDDLTIVGDHLLVTDYYLGTVFLLSPQGEVLQETDILTFQGTSSVQVGRGGQFPEGHLFVTERGQQFDTLTPFGNALSVFRPQTTNCHGIQCWFLPLDIFRLKHQKSDNTLIFRTN</sequence>
<dbReference type="STRING" id="44575.SAMN05216419_10822"/>
<dbReference type="RefSeq" id="WP_028462517.1">
    <property type="nucleotide sequence ID" value="NZ_FSRO01000001.1"/>
</dbReference>
<organism evidence="1 2">
    <name type="scientific">Nitrosomonas cryotolerans ATCC 49181</name>
    <dbReference type="NCBI Taxonomy" id="1131553"/>
    <lineage>
        <taxon>Bacteria</taxon>
        <taxon>Pseudomonadati</taxon>
        <taxon>Pseudomonadota</taxon>
        <taxon>Betaproteobacteria</taxon>
        <taxon>Nitrosomonadales</taxon>
        <taxon>Nitrosomonadaceae</taxon>
        <taxon>Nitrosomonas</taxon>
    </lineage>
</organism>
<accession>A0A1N6G090</accession>
<dbReference type="EMBL" id="FSRO01000001">
    <property type="protein sequence ID" value="SIO00907.1"/>
    <property type="molecule type" value="Genomic_DNA"/>
</dbReference>
<protein>
    <submittedName>
        <fullName evidence="1">Uncharacterized protein</fullName>
    </submittedName>
</protein>